<proteinExistence type="predicted"/>
<dbReference type="EMBL" id="UYRR01031089">
    <property type="protein sequence ID" value="VDK45505.1"/>
    <property type="molecule type" value="Genomic_DNA"/>
</dbReference>
<gene>
    <name evidence="1" type="ORF">ASIM_LOCUS11642</name>
</gene>
<evidence type="ECO:0000313" key="1">
    <source>
        <dbReference type="EMBL" id="VDK45505.1"/>
    </source>
</evidence>
<sequence>MKREYVTVNETRISTDLARFVKPCNELWNKRSKMIQHIPGTEILHSKIWPNRGLKLIASLIQESFEVMSELEKCLVEDYARRAKTCNSPFRCIDSIGTIKRNEWIWAKQTWTRL</sequence>
<reference evidence="3" key="1">
    <citation type="submission" date="2017-02" db="UniProtKB">
        <authorList>
            <consortium name="WormBaseParasite"/>
        </authorList>
    </citation>
    <scope>IDENTIFICATION</scope>
</reference>
<dbReference type="Proteomes" id="UP000267096">
    <property type="component" value="Unassembled WGS sequence"/>
</dbReference>
<dbReference type="WBParaSite" id="ASIM_0001217601-mRNA-1">
    <property type="protein sequence ID" value="ASIM_0001217601-mRNA-1"/>
    <property type="gene ID" value="ASIM_0001217601"/>
</dbReference>
<protein>
    <submittedName>
        <fullName evidence="3">DHC_N2 domain-containing protein</fullName>
    </submittedName>
</protein>
<accession>A0A0M3JVC7</accession>
<reference evidence="1 2" key="2">
    <citation type="submission" date="2018-11" db="EMBL/GenBank/DDBJ databases">
        <authorList>
            <consortium name="Pathogen Informatics"/>
        </authorList>
    </citation>
    <scope>NUCLEOTIDE SEQUENCE [LARGE SCALE GENOMIC DNA]</scope>
</reference>
<organism evidence="3">
    <name type="scientific">Anisakis simplex</name>
    <name type="common">Herring worm</name>
    <dbReference type="NCBI Taxonomy" id="6269"/>
    <lineage>
        <taxon>Eukaryota</taxon>
        <taxon>Metazoa</taxon>
        <taxon>Ecdysozoa</taxon>
        <taxon>Nematoda</taxon>
        <taxon>Chromadorea</taxon>
        <taxon>Rhabditida</taxon>
        <taxon>Spirurina</taxon>
        <taxon>Ascaridomorpha</taxon>
        <taxon>Ascaridoidea</taxon>
        <taxon>Anisakidae</taxon>
        <taxon>Anisakis</taxon>
        <taxon>Anisakis simplex complex</taxon>
    </lineage>
</organism>
<evidence type="ECO:0000313" key="3">
    <source>
        <dbReference type="WBParaSite" id="ASIM_0001217601-mRNA-1"/>
    </source>
</evidence>
<evidence type="ECO:0000313" key="2">
    <source>
        <dbReference type="Proteomes" id="UP000267096"/>
    </source>
</evidence>
<dbReference type="AlphaFoldDB" id="A0A0M3JVC7"/>
<name>A0A0M3JVC7_ANISI</name>
<keyword evidence="2" id="KW-1185">Reference proteome</keyword>